<reference evidence="4" key="2">
    <citation type="submission" date="2025-08" db="UniProtKB">
        <authorList>
            <consortium name="RefSeq"/>
        </authorList>
    </citation>
    <scope>IDENTIFICATION</scope>
    <source>
        <tissue evidence="4">Leaf</tissue>
    </source>
</reference>
<dbReference type="InterPro" id="IPR025558">
    <property type="entry name" value="DUF4283"/>
</dbReference>
<dbReference type="RefSeq" id="XP_021858691.1">
    <property type="nucleotide sequence ID" value="XM_022002999.2"/>
</dbReference>
<dbReference type="AlphaFoldDB" id="A0A9R0J0E0"/>
<gene>
    <name evidence="4" type="primary">LOC110797871</name>
</gene>
<evidence type="ECO:0000259" key="2">
    <source>
        <dbReference type="Pfam" id="PF14111"/>
    </source>
</evidence>
<dbReference type="GeneID" id="110797871"/>
<evidence type="ECO:0000256" key="1">
    <source>
        <dbReference type="SAM" id="MobiDB-lite"/>
    </source>
</evidence>
<name>A0A9R0J0E0_SPIOL</name>
<dbReference type="PANTHER" id="PTHR33233">
    <property type="entry name" value="ENDONUCLEASE/EXONUCLEASE/PHOSPHATASE"/>
    <property type="match status" value="1"/>
</dbReference>
<dbReference type="OrthoDB" id="1939300at2759"/>
<feature type="region of interest" description="Disordered" evidence="1">
    <location>
        <begin position="260"/>
        <end position="311"/>
    </location>
</feature>
<dbReference type="Pfam" id="PF14111">
    <property type="entry name" value="DUF4283"/>
    <property type="match status" value="1"/>
</dbReference>
<reference evidence="3" key="1">
    <citation type="journal article" date="2021" name="Nat. Commun.">
        <title>Genomic analyses provide insights into spinach domestication and the genetic basis of agronomic traits.</title>
        <authorList>
            <person name="Cai X."/>
            <person name="Sun X."/>
            <person name="Xu C."/>
            <person name="Sun H."/>
            <person name="Wang X."/>
            <person name="Ge C."/>
            <person name="Zhang Z."/>
            <person name="Wang Q."/>
            <person name="Fei Z."/>
            <person name="Jiao C."/>
            <person name="Wang Q."/>
        </authorList>
    </citation>
    <scope>NUCLEOTIDE SEQUENCE [LARGE SCALE GENOMIC DNA]</scope>
    <source>
        <strain evidence="3">cv. Varoflay</strain>
    </source>
</reference>
<feature type="compositionally biased region" description="Acidic residues" evidence="1">
    <location>
        <begin position="278"/>
        <end position="295"/>
    </location>
</feature>
<feature type="domain" description="DUF4283" evidence="2">
    <location>
        <begin position="18"/>
        <end position="95"/>
    </location>
</feature>
<proteinExistence type="predicted"/>
<accession>A0A9R0J0E0</accession>
<evidence type="ECO:0000313" key="4">
    <source>
        <dbReference type="RefSeq" id="XP_021858691.1"/>
    </source>
</evidence>
<keyword evidence="3" id="KW-1185">Reference proteome</keyword>
<organism evidence="3 4">
    <name type="scientific">Spinacia oleracea</name>
    <name type="common">Spinach</name>
    <dbReference type="NCBI Taxonomy" id="3562"/>
    <lineage>
        <taxon>Eukaryota</taxon>
        <taxon>Viridiplantae</taxon>
        <taxon>Streptophyta</taxon>
        <taxon>Embryophyta</taxon>
        <taxon>Tracheophyta</taxon>
        <taxon>Spermatophyta</taxon>
        <taxon>Magnoliopsida</taxon>
        <taxon>eudicotyledons</taxon>
        <taxon>Gunneridae</taxon>
        <taxon>Pentapetalae</taxon>
        <taxon>Caryophyllales</taxon>
        <taxon>Chenopodiaceae</taxon>
        <taxon>Chenopodioideae</taxon>
        <taxon>Anserineae</taxon>
        <taxon>Spinacia</taxon>
    </lineage>
</organism>
<sequence length="311" mass="34861">MAQLQKPEVDALTEKSIRSLVLYIVGEVPTIASIKRYIAANWSHVSTPSVYLHDDGYFVVHFNSIVERNEVLSGGPYTFFNRPIIIKLWSSDFNFYEEVLRVIPLWIMLPNLPLNCWSCDSLSRIASLLGVLVCADDCTTRQQRVSFARLLVEMDVTADLPEHIWIEDISGNVFKQKVQYDWRPTYCHQCQMLGHNCEEVSYTHPQPTRKEPQKVKKVWVPKKQQTVAVVAPTPTSTSLNQSVAATHSGADAGWRVATKSTRNRGVPVPTSNTFNTLVEDDSDTPDTDDDIDEGTDVGQGDGIVLPPDPLC</sequence>
<dbReference type="PANTHER" id="PTHR33233:SF17">
    <property type="entry name" value="DUF4283 DOMAIN-CONTAINING PROTEIN"/>
    <property type="match status" value="1"/>
</dbReference>
<dbReference type="KEGG" id="soe:110797871"/>
<dbReference type="Proteomes" id="UP000813463">
    <property type="component" value="Chromosome 4"/>
</dbReference>
<evidence type="ECO:0000313" key="3">
    <source>
        <dbReference type="Proteomes" id="UP000813463"/>
    </source>
</evidence>
<protein>
    <recommendedName>
        <fullName evidence="2">DUF4283 domain-containing protein</fullName>
    </recommendedName>
</protein>